<comment type="function">
    <text evidence="1">Catalyzes the epimerization of the S- and R-forms of NAD(P)HX, a damaged form of NAD(P)H that is a result of enzymatic or heat-dependent hydration. This is a prerequisite for the S-specific NAD(P)H-hydrate dehydratase to allow the repair of both epimers of NAD(P)HX.</text>
</comment>
<dbReference type="PROSITE" id="PS51385">
    <property type="entry name" value="YJEF_N"/>
    <property type="match status" value="1"/>
</dbReference>
<keyword evidence="1" id="KW-0479">Metal-binding</keyword>
<feature type="domain" description="YjeF N-terminal" evidence="2">
    <location>
        <begin position="9"/>
        <end position="232"/>
    </location>
</feature>
<comment type="caution">
    <text evidence="3">The sequence shown here is derived from an EMBL/GenBank/DDBJ whole genome shotgun (WGS) entry which is preliminary data.</text>
</comment>
<dbReference type="InterPro" id="IPR036652">
    <property type="entry name" value="YjeF_N_dom_sf"/>
</dbReference>
<dbReference type="Proteomes" id="UP000481339">
    <property type="component" value="Unassembled WGS sequence"/>
</dbReference>
<comment type="catalytic activity">
    <reaction evidence="1">
        <text>(6R)-NADPHX = (6S)-NADPHX</text>
        <dbReference type="Rhea" id="RHEA:32227"/>
        <dbReference type="ChEBI" id="CHEBI:64076"/>
        <dbReference type="ChEBI" id="CHEBI:64077"/>
        <dbReference type="EC" id="5.1.99.6"/>
    </reaction>
</comment>
<reference evidence="3 4" key="1">
    <citation type="submission" date="2019-09" db="EMBL/GenBank/DDBJ databases">
        <title>Phylogeny of genus Pseudoclavibacter and closely related genus.</title>
        <authorList>
            <person name="Li Y."/>
        </authorList>
    </citation>
    <scope>NUCLEOTIDE SEQUENCE [LARGE SCALE GENOMIC DNA]</scope>
    <source>
        <strain evidence="3 4">JCM 16921</strain>
    </source>
</reference>
<comment type="cofactor">
    <cofactor evidence="1">
        <name>K(+)</name>
        <dbReference type="ChEBI" id="CHEBI:29103"/>
    </cofactor>
    <text evidence="1">Binds 1 potassium ion per subunit.</text>
</comment>
<dbReference type="RefSeq" id="WP_158036219.1">
    <property type="nucleotide sequence ID" value="NZ_BAAAZV010000017.1"/>
</dbReference>
<dbReference type="NCBIfam" id="TIGR00197">
    <property type="entry name" value="yjeF_nterm"/>
    <property type="match status" value="1"/>
</dbReference>
<gene>
    <name evidence="1" type="primary">nnrE</name>
    <name evidence="3" type="ORF">F8O02_05435</name>
</gene>
<dbReference type="SUPFAM" id="SSF64153">
    <property type="entry name" value="YjeF N-terminal domain-like"/>
    <property type="match status" value="1"/>
</dbReference>
<feature type="binding site" evidence="1">
    <location>
        <position position="129"/>
    </location>
    <ligand>
        <name>K(+)</name>
        <dbReference type="ChEBI" id="CHEBI:29103"/>
    </ligand>
</feature>
<sequence>MKAYTADQIRTAERPLLDDGVPLMHRAAAALAREITGLLADRGRPLDAARVLLLIGPGDNGGDALYAGRDLADQGVAVSVLPVADRAHAAGLEAARAAGADVLVDPGADRDAVVSATGRAARSADVIVDGILGTGARHGDAAALRGMPRAAVAAVLEALAATRPDSRPVVVAVDVPSGIDVDSGAVPDQTVLPATLTVTFGAAKAGLLRSPARELAGELSVIDIGLGPQLADVPPALVVDD</sequence>
<dbReference type="EMBL" id="WBKA01000003">
    <property type="protein sequence ID" value="KAB1632441.1"/>
    <property type="molecule type" value="Genomic_DNA"/>
</dbReference>
<comment type="similarity">
    <text evidence="1">Belongs to the NnrE/AIBP family.</text>
</comment>
<dbReference type="AlphaFoldDB" id="A0A7C8BNM8"/>
<keyword evidence="1" id="KW-0630">Potassium</keyword>
<keyword evidence="4" id="KW-1185">Reference proteome</keyword>
<evidence type="ECO:0000313" key="4">
    <source>
        <dbReference type="Proteomes" id="UP000481339"/>
    </source>
</evidence>
<dbReference type="GO" id="GO:0052856">
    <property type="term" value="F:NAD(P)HX epimerase activity"/>
    <property type="evidence" value="ECO:0007669"/>
    <property type="project" value="UniProtKB-UniRule"/>
</dbReference>
<organism evidence="3 4">
    <name type="scientific">Pseudoclavibacter caeni</name>
    <dbReference type="NCBI Taxonomy" id="908846"/>
    <lineage>
        <taxon>Bacteria</taxon>
        <taxon>Bacillati</taxon>
        <taxon>Actinomycetota</taxon>
        <taxon>Actinomycetes</taxon>
        <taxon>Micrococcales</taxon>
        <taxon>Microbacteriaceae</taxon>
        <taxon>Pseudoclavibacter</taxon>
    </lineage>
</organism>
<comment type="caution">
    <text evidence="1">Lacks conserved residue(s) required for the propagation of feature annotation.</text>
</comment>
<dbReference type="Gene3D" id="3.40.50.10260">
    <property type="entry name" value="YjeF N-terminal domain"/>
    <property type="match status" value="1"/>
</dbReference>
<evidence type="ECO:0000256" key="1">
    <source>
        <dbReference type="HAMAP-Rule" id="MF_01966"/>
    </source>
</evidence>
<keyword evidence="1" id="KW-0521">NADP</keyword>
<evidence type="ECO:0000259" key="2">
    <source>
        <dbReference type="PROSITE" id="PS51385"/>
    </source>
</evidence>
<dbReference type="OrthoDB" id="9806925at2"/>
<protein>
    <recommendedName>
        <fullName evidence="1">NAD(P)H-hydrate epimerase</fullName>
        <ecNumber evidence="1">5.1.99.6</ecNumber>
    </recommendedName>
    <alternativeName>
        <fullName evidence="1">NAD(P)HX epimerase</fullName>
    </alternativeName>
</protein>
<keyword evidence="1 3" id="KW-0413">Isomerase</keyword>
<dbReference type="Pfam" id="PF03853">
    <property type="entry name" value="YjeF_N"/>
    <property type="match status" value="1"/>
</dbReference>
<dbReference type="GO" id="GO:0000166">
    <property type="term" value="F:nucleotide binding"/>
    <property type="evidence" value="ECO:0007669"/>
    <property type="project" value="UniProtKB-KW"/>
</dbReference>
<feature type="binding site" evidence="1">
    <location>
        <position position="174"/>
    </location>
    <ligand>
        <name>(6S)-NADPHX</name>
        <dbReference type="ChEBI" id="CHEBI:64076"/>
    </ligand>
</feature>
<comment type="catalytic activity">
    <reaction evidence="1">
        <text>(6R)-NADHX = (6S)-NADHX</text>
        <dbReference type="Rhea" id="RHEA:32215"/>
        <dbReference type="ChEBI" id="CHEBI:64074"/>
        <dbReference type="ChEBI" id="CHEBI:64075"/>
        <dbReference type="EC" id="5.1.99.6"/>
    </reaction>
</comment>
<dbReference type="GO" id="GO:0046872">
    <property type="term" value="F:metal ion binding"/>
    <property type="evidence" value="ECO:0007669"/>
    <property type="project" value="UniProtKB-KW"/>
</dbReference>
<dbReference type="EC" id="5.1.99.6" evidence="1"/>
<dbReference type="HAMAP" id="MF_01966">
    <property type="entry name" value="NADHX_epimerase"/>
    <property type="match status" value="1"/>
</dbReference>
<evidence type="ECO:0000313" key="3">
    <source>
        <dbReference type="EMBL" id="KAB1632441.1"/>
    </source>
</evidence>
<feature type="binding site" evidence="1">
    <location>
        <position position="177"/>
    </location>
    <ligand>
        <name>K(+)</name>
        <dbReference type="ChEBI" id="CHEBI:29103"/>
    </ligand>
</feature>
<dbReference type="InterPro" id="IPR004443">
    <property type="entry name" value="YjeF_N_dom"/>
</dbReference>
<proteinExistence type="inferred from homology"/>
<name>A0A7C8BNM8_9MICO</name>
<keyword evidence="1" id="KW-0547">Nucleotide-binding</keyword>
<feature type="binding site" evidence="1">
    <location>
        <position position="60"/>
    </location>
    <ligand>
        <name>K(+)</name>
        <dbReference type="ChEBI" id="CHEBI:29103"/>
    </ligand>
</feature>
<accession>A0A7C8BNM8</accession>
<keyword evidence="1" id="KW-0520">NAD</keyword>
<feature type="binding site" evidence="1">
    <location>
        <begin position="59"/>
        <end position="63"/>
    </location>
    <ligand>
        <name>(6S)-NADPHX</name>
        <dbReference type="ChEBI" id="CHEBI:64076"/>
    </ligand>
</feature>